<proteinExistence type="predicted"/>
<comment type="caution">
    <text evidence="1">The sequence shown here is derived from an EMBL/GenBank/DDBJ whole genome shotgun (WGS) entry which is preliminary data.</text>
</comment>
<accession>A0A9J5XCB1</accession>
<dbReference type="AlphaFoldDB" id="A0A9J5XCB1"/>
<feature type="non-terminal residue" evidence="1">
    <location>
        <position position="202"/>
    </location>
</feature>
<name>A0A9J5XCB1_SOLCO</name>
<evidence type="ECO:0000313" key="2">
    <source>
        <dbReference type="Proteomes" id="UP000824120"/>
    </source>
</evidence>
<feature type="non-terminal residue" evidence="1">
    <location>
        <position position="1"/>
    </location>
</feature>
<gene>
    <name evidence="1" type="ORF">H5410_046459</name>
</gene>
<organism evidence="1 2">
    <name type="scientific">Solanum commersonii</name>
    <name type="common">Commerson's wild potato</name>
    <name type="synonym">Commerson's nightshade</name>
    <dbReference type="NCBI Taxonomy" id="4109"/>
    <lineage>
        <taxon>Eukaryota</taxon>
        <taxon>Viridiplantae</taxon>
        <taxon>Streptophyta</taxon>
        <taxon>Embryophyta</taxon>
        <taxon>Tracheophyta</taxon>
        <taxon>Spermatophyta</taxon>
        <taxon>Magnoliopsida</taxon>
        <taxon>eudicotyledons</taxon>
        <taxon>Gunneridae</taxon>
        <taxon>Pentapetalae</taxon>
        <taxon>asterids</taxon>
        <taxon>lamiids</taxon>
        <taxon>Solanales</taxon>
        <taxon>Solanaceae</taxon>
        <taxon>Solanoideae</taxon>
        <taxon>Solaneae</taxon>
        <taxon>Solanum</taxon>
    </lineage>
</organism>
<keyword evidence="2" id="KW-1185">Reference proteome</keyword>
<reference evidence="1 2" key="1">
    <citation type="submission" date="2020-09" db="EMBL/GenBank/DDBJ databases">
        <title>De no assembly of potato wild relative species, Solanum commersonii.</title>
        <authorList>
            <person name="Cho K."/>
        </authorList>
    </citation>
    <scope>NUCLEOTIDE SEQUENCE [LARGE SCALE GENOMIC DNA]</scope>
    <source>
        <strain evidence="1">LZ3.2</strain>
        <tissue evidence="1">Leaf</tissue>
    </source>
</reference>
<dbReference type="Proteomes" id="UP000824120">
    <property type="component" value="Chromosome 9"/>
</dbReference>
<evidence type="ECO:0000313" key="1">
    <source>
        <dbReference type="EMBL" id="KAG5586025.1"/>
    </source>
</evidence>
<protein>
    <submittedName>
        <fullName evidence="1">Uncharacterized protein</fullName>
    </submittedName>
</protein>
<sequence length="202" mass="22822">NCLATRRLLLFSADSILSFKAQHTGTKVLLVLKQTQVQSFNMGVSNSATQDSIMNAHNKTQFTYAKIKCALKYSSCDSPISKNLMLTILASNASSISTKVFKCPHTRNDSIFTHNGLQFKVPKSNAMLISQRRIQCIISPIGLPVFSNQHLLQLTQDQESLFKACNGLSAKVWSFRLDDFHPHEMWYSQHFFSSFFIIFFSA</sequence>
<dbReference type="EMBL" id="JACXVP010000009">
    <property type="protein sequence ID" value="KAG5586025.1"/>
    <property type="molecule type" value="Genomic_DNA"/>
</dbReference>